<feature type="compositionally biased region" description="Basic residues" evidence="1">
    <location>
        <begin position="51"/>
        <end position="73"/>
    </location>
</feature>
<comment type="caution">
    <text evidence="2">The sequence shown here is derived from an EMBL/GenBank/DDBJ whole genome shotgun (WGS) entry which is preliminary data.</text>
</comment>
<gene>
    <name evidence="2" type="ORF">F2Q68_00003881</name>
</gene>
<proteinExistence type="predicted"/>
<evidence type="ECO:0000313" key="2">
    <source>
        <dbReference type="EMBL" id="KAF2578412.1"/>
    </source>
</evidence>
<accession>A0A8S9JA95</accession>
<dbReference type="EMBL" id="QGKW02001660">
    <property type="protein sequence ID" value="KAF2578412.1"/>
    <property type="molecule type" value="Genomic_DNA"/>
</dbReference>
<evidence type="ECO:0000256" key="1">
    <source>
        <dbReference type="SAM" id="MobiDB-lite"/>
    </source>
</evidence>
<reference evidence="2" key="1">
    <citation type="submission" date="2019-12" db="EMBL/GenBank/DDBJ databases">
        <title>Genome sequencing and annotation of Brassica cretica.</title>
        <authorList>
            <person name="Studholme D.J."/>
            <person name="Sarris P.F."/>
        </authorList>
    </citation>
    <scope>NUCLEOTIDE SEQUENCE</scope>
    <source>
        <strain evidence="2">PFS-001/15</strain>
        <tissue evidence="2">Leaf</tissue>
    </source>
</reference>
<organism evidence="2 3">
    <name type="scientific">Brassica cretica</name>
    <name type="common">Mustard</name>
    <dbReference type="NCBI Taxonomy" id="69181"/>
    <lineage>
        <taxon>Eukaryota</taxon>
        <taxon>Viridiplantae</taxon>
        <taxon>Streptophyta</taxon>
        <taxon>Embryophyta</taxon>
        <taxon>Tracheophyta</taxon>
        <taxon>Spermatophyta</taxon>
        <taxon>Magnoliopsida</taxon>
        <taxon>eudicotyledons</taxon>
        <taxon>Gunneridae</taxon>
        <taxon>Pentapetalae</taxon>
        <taxon>rosids</taxon>
        <taxon>malvids</taxon>
        <taxon>Brassicales</taxon>
        <taxon>Brassicaceae</taxon>
        <taxon>Brassiceae</taxon>
        <taxon>Brassica</taxon>
    </lineage>
</organism>
<dbReference type="Proteomes" id="UP000712281">
    <property type="component" value="Unassembled WGS sequence"/>
</dbReference>
<evidence type="ECO:0000313" key="3">
    <source>
        <dbReference type="Proteomes" id="UP000712281"/>
    </source>
</evidence>
<feature type="compositionally biased region" description="Basic and acidic residues" evidence="1">
    <location>
        <begin position="85"/>
        <end position="101"/>
    </location>
</feature>
<sequence>MASAISAGQHLSNPLANVFGRLPLPLGQASSSQTSIIPFDGFSSAPLPKEKPKRKPGRYKKLPNSQKKVRKGGFRLSTPIQNEESPNKRRKAEDELHESLRSSKKKGQSSMEEAYLKKKTEVDLADTSKAAQCNVSTMVPHEGPSKA</sequence>
<protein>
    <submittedName>
        <fullName evidence="2">Uncharacterized protein</fullName>
    </submittedName>
</protein>
<dbReference type="AlphaFoldDB" id="A0A8S9JA95"/>
<name>A0A8S9JA95_BRACR</name>
<feature type="region of interest" description="Disordered" evidence="1">
    <location>
        <begin position="1"/>
        <end position="147"/>
    </location>
</feature>